<dbReference type="InterPro" id="IPR002110">
    <property type="entry name" value="Ankyrin_rpt"/>
</dbReference>
<keyword evidence="2" id="KW-0067">ATP-binding</keyword>
<evidence type="ECO:0000256" key="2">
    <source>
        <dbReference type="ARBA" id="ARBA00022840"/>
    </source>
</evidence>
<dbReference type="InterPro" id="IPR001270">
    <property type="entry name" value="ClpA/B"/>
</dbReference>
<dbReference type="Pfam" id="PF07724">
    <property type="entry name" value="AAA_2"/>
    <property type="match status" value="1"/>
</dbReference>
<dbReference type="Pfam" id="PF00023">
    <property type="entry name" value="Ank"/>
    <property type="match status" value="1"/>
</dbReference>
<feature type="domain" description="Clp ATPase C-terminal" evidence="5">
    <location>
        <begin position="542"/>
        <end position="631"/>
    </location>
</feature>
<keyword evidence="6" id="KW-1185">Reference proteome</keyword>
<dbReference type="PANTHER" id="PTHR11638">
    <property type="entry name" value="ATP-DEPENDENT CLP PROTEASE"/>
    <property type="match status" value="1"/>
</dbReference>
<dbReference type="Proteomes" id="UP001652581">
    <property type="component" value="Chromosome 10"/>
</dbReference>
<evidence type="ECO:0000256" key="1">
    <source>
        <dbReference type="ARBA" id="ARBA00022741"/>
    </source>
</evidence>
<dbReference type="PANTHER" id="PTHR11638:SF93">
    <property type="entry name" value="MITOCHONDRIAL DISAGGREGASE"/>
    <property type="match status" value="1"/>
</dbReference>
<dbReference type="InterPro" id="IPR027417">
    <property type="entry name" value="P-loop_NTPase"/>
</dbReference>
<dbReference type="InterPro" id="IPR036770">
    <property type="entry name" value="Ankyrin_rpt-contain_sf"/>
</dbReference>
<dbReference type="InterPro" id="IPR050130">
    <property type="entry name" value="ClpA_ClpB"/>
</dbReference>
<dbReference type="PROSITE" id="PS50088">
    <property type="entry name" value="ANK_REPEAT"/>
    <property type="match status" value="2"/>
</dbReference>
<evidence type="ECO:0000259" key="4">
    <source>
        <dbReference type="SMART" id="SM00382"/>
    </source>
</evidence>
<dbReference type="SMART" id="SM01086">
    <property type="entry name" value="ClpB_D2-small"/>
    <property type="match status" value="1"/>
</dbReference>
<feature type="repeat" description="ANK" evidence="3">
    <location>
        <begin position="133"/>
        <end position="169"/>
    </location>
</feature>
<dbReference type="PROSITE" id="PS50297">
    <property type="entry name" value="ANK_REP_REGION"/>
    <property type="match status" value="1"/>
</dbReference>
<dbReference type="Gene3D" id="1.10.8.60">
    <property type="match status" value="1"/>
</dbReference>
<dbReference type="Pfam" id="PF10431">
    <property type="entry name" value="ClpB_D2-small"/>
    <property type="match status" value="1"/>
</dbReference>
<organism evidence="6 7">
    <name type="scientific">Vicugna pacos</name>
    <name type="common">Alpaca</name>
    <name type="synonym">Lama pacos</name>
    <dbReference type="NCBI Taxonomy" id="30538"/>
    <lineage>
        <taxon>Eukaryota</taxon>
        <taxon>Metazoa</taxon>
        <taxon>Chordata</taxon>
        <taxon>Craniata</taxon>
        <taxon>Vertebrata</taxon>
        <taxon>Euteleostomi</taxon>
        <taxon>Mammalia</taxon>
        <taxon>Eutheria</taxon>
        <taxon>Laurasiatheria</taxon>
        <taxon>Artiodactyla</taxon>
        <taxon>Tylopoda</taxon>
        <taxon>Camelidae</taxon>
        <taxon>Vicugna</taxon>
    </lineage>
</organism>
<evidence type="ECO:0000256" key="3">
    <source>
        <dbReference type="PROSITE-ProRule" id="PRU00023"/>
    </source>
</evidence>
<dbReference type="Pfam" id="PF12796">
    <property type="entry name" value="Ank_2"/>
    <property type="match status" value="1"/>
</dbReference>
<dbReference type="InterPro" id="IPR019489">
    <property type="entry name" value="Clp_ATPase_C"/>
</dbReference>
<reference evidence="7" key="1">
    <citation type="submission" date="2025-08" db="UniProtKB">
        <authorList>
            <consortium name="RefSeq"/>
        </authorList>
    </citation>
    <scope>IDENTIFICATION</scope>
</reference>
<protein>
    <submittedName>
        <fullName evidence="7">Mitochondrial disaggregase isoform X5</fullName>
    </submittedName>
</protein>
<sequence>MLGSLVLRRTAPAPRLLLQLLRSPSLRSHGGATDRSVTTGGCGESQWLRAAVGGRPGPSPALLTRGGAATGGRQRGRTPTPCFAAATWGRLPSPEDTLSGPDSWNGVLSRAGLGVWALATALVVHCYSKSPSNKDAALMEAARTNNVQEVSSIVRVLLAAGADPNLGDDFSSVYKTAKEQGIHSLEDGGQDDASWYITNQWTSALEFRRWLGVPTGVLVTREDDFNNRLNNRASFKGCTALHYAVLADDYRTVKELLDGGANPLQRNEMGHTPLDYAREGEVMKLLRTSEAKYQEKQRKREAEERRRFPLEQRLKEHIIGQESAIATVGAAIRRKENGWYDEEHPLVFLFLGSSGIGKTELAKQTAKYMHKDAKKGFIRLDMSEFQERHEVAKFIGSPPGYIGHEEGGQLTKKLKQCPNAVVLFDEVDKAHPDVLTIMLQLFDEGRLTDGKGKTIDCKDAIFIMTSNVASDEIAQHALQLRQEALEMSHNRIAENLGDVQISDKITISKNFKENVIRPILKAHFRRDEFLGRINEIVYFLPFCHSELIQLVNKELNFWAKRAKQRHNITLLWDREVADVLVDGYNVHYGARSIKHEVERRVVNQLAAAYEQDLLPGGCTLRITVEDSDKQLLKSPELPSPQAEKRPPKLRLEIIDKDSKTHKLDIQAPLHPEKVCHTL</sequence>
<name>A0ABM5DWU7_VICPA</name>
<dbReference type="RefSeq" id="XP_072825373.1">
    <property type="nucleotide sequence ID" value="XM_072969272.1"/>
</dbReference>
<dbReference type="PRINTS" id="PR00300">
    <property type="entry name" value="CLPPROTEASEA"/>
</dbReference>
<accession>A0ABM5DWU7</accession>
<dbReference type="SUPFAM" id="SSF52540">
    <property type="entry name" value="P-loop containing nucleoside triphosphate hydrolases"/>
    <property type="match status" value="1"/>
</dbReference>
<dbReference type="SUPFAM" id="SSF48403">
    <property type="entry name" value="Ankyrin repeat"/>
    <property type="match status" value="1"/>
</dbReference>
<feature type="domain" description="AAA+ ATPase" evidence="4">
    <location>
        <begin position="344"/>
        <end position="488"/>
    </location>
</feature>
<keyword evidence="3" id="KW-0040">ANK repeat</keyword>
<proteinExistence type="predicted"/>
<dbReference type="GeneID" id="102534156"/>
<evidence type="ECO:0000313" key="6">
    <source>
        <dbReference type="Proteomes" id="UP001652581"/>
    </source>
</evidence>
<dbReference type="CDD" id="cd19499">
    <property type="entry name" value="RecA-like_ClpB_Hsp104-like"/>
    <property type="match status" value="1"/>
</dbReference>
<dbReference type="Gene3D" id="3.40.50.300">
    <property type="entry name" value="P-loop containing nucleotide triphosphate hydrolases"/>
    <property type="match status" value="1"/>
</dbReference>
<dbReference type="Gene3D" id="1.25.40.20">
    <property type="entry name" value="Ankyrin repeat-containing domain"/>
    <property type="match status" value="1"/>
</dbReference>
<gene>
    <name evidence="7" type="primary">CLPB</name>
</gene>
<dbReference type="SMART" id="SM00248">
    <property type="entry name" value="ANK"/>
    <property type="match status" value="2"/>
</dbReference>
<dbReference type="SMART" id="SM00382">
    <property type="entry name" value="AAA"/>
    <property type="match status" value="1"/>
</dbReference>
<evidence type="ECO:0000259" key="5">
    <source>
        <dbReference type="SMART" id="SM01086"/>
    </source>
</evidence>
<evidence type="ECO:0000313" key="7">
    <source>
        <dbReference type="RefSeq" id="XP_072825373.1"/>
    </source>
</evidence>
<feature type="repeat" description="ANK" evidence="3">
    <location>
        <begin position="236"/>
        <end position="268"/>
    </location>
</feature>
<dbReference type="InterPro" id="IPR003959">
    <property type="entry name" value="ATPase_AAA_core"/>
</dbReference>
<keyword evidence="1" id="KW-0547">Nucleotide-binding</keyword>
<dbReference type="InterPro" id="IPR003593">
    <property type="entry name" value="AAA+_ATPase"/>
</dbReference>